<dbReference type="InterPro" id="IPR058792">
    <property type="entry name" value="Beta-barrel_RND_2"/>
</dbReference>
<dbReference type="Pfam" id="PF25919">
    <property type="entry name" value="BSH_CusB"/>
    <property type="match status" value="1"/>
</dbReference>
<dbReference type="GO" id="GO:0022857">
    <property type="term" value="F:transmembrane transporter activity"/>
    <property type="evidence" value="ECO:0007669"/>
    <property type="project" value="InterPro"/>
</dbReference>
<dbReference type="InterPro" id="IPR045800">
    <property type="entry name" value="HMBD"/>
</dbReference>
<dbReference type="RefSeq" id="WP_192027983.1">
    <property type="nucleotide sequence ID" value="NZ_JACYTR010000003.1"/>
</dbReference>
<dbReference type="InterPro" id="IPR051909">
    <property type="entry name" value="MFP_Cation_Efflux"/>
</dbReference>
<feature type="domain" description="CzcB-like C-terminal circularly permuted SH3-like" evidence="7">
    <location>
        <begin position="350"/>
        <end position="410"/>
    </location>
</feature>
<proteinExistence type="inferred from homology"/>
<evidence type="ECO:0000259" key="3">
    <source>
        <dbReference type="Pfam" id="PF19335"/>
    </source>
</evidence>
<dbReference type="EMBL" id="JACYTR010000003">
    <property type="protein sequence ID" value="MBD8524641.1"/>
    <property type="molecule type" value="Genomic_DNA"/>
</dbReference>
<gene>
    <name evidence="8" type="ORF">IFO71_02705</name>
</gene>
<dbReference type="Pfam" id="PF25975">
    <property type="entry name" value="CzcB_C"/>
    <property type="match status" value="1"/>
</dbReference>
<protein>
    <submittedName>
        <fullName evidence="8">Efflux RND transporter periplasmic adaptor subunit</fullName>
    </submittedName>
</protein>
<feature type="domain" description="CusB-like beta-barrel" evidence="6">
    <location>
        <begin position="266"/>
        <end position="344"/>
    </location>
</feature>
<evidence type="ECO:0000259" key="6">
    <source>
        <dbReference type="Pfam" id="PF25954"/>
    </source>
</evidence>
<evidence type="ECO:0000256" key="1">
    <source>
        <dbReference type="ARBA" id="ARBA00009477"/>
    </source>
</evidence>
<feature type="domain" description="CusB-like barrel-sandwich hybrid" evidence="5">
    <location>
        <begin position="144"/>
        <end position="262"/>
    </location>
</feature>
<dbReference type="GO" id="GO:0030288">
    <property type="term" value="C:outer membrane-bounded periplasmic space"/>
    <property type="evidence" value="ECO:0007669"/>
    <property type="project" value="TreeGrafter"/>
</dbReference>
<feature type="domain" description="CusB-like three alpha-helical bundle" evidence="4">
    <location>
        <begin position="179"/>
        <end position="225"/>
    </location>
</feature>
<dbReference type="GO" id="GO:0046914">
    <property type="term" value="F:transition metal ion binding"/>
    <property type="evidence" value="ECO:0007669"/>
    <property type="project" value="TreeGrafter"/>
</dbReference>
<dbReference type="NCBIfam" id="TIGR01730">
    <property type="entry name" value="RND_mfp"/>
    <property type="match status" value="1"/>
</dbReference>
<evidence type="ECO:0000256" key="2">
    <source>
        <dbReference type="ARBA" id="ARBA00022448"/>
    </source>
</evidence>
<dbReference type="InterPro" id="IPR058649">
    <property type="entry name" value="CzcB_C"/>
</dbReference>
<dbReference type="AlphaFoldDB" id="A0AAW3ZEW0"/>
<dbReference type="PANTHER" id="PTHR30097:SF15">
    <property type="entry name" value="CATION EFFLUX SYSTEM PROTEIN CUSB"/>
    <property type="match status" value="1"/>
</dbReference>
<accession>A0AAW3ZEW0</accession>
<evidence type="ECO:0000259" key="7">
    <source>
        <dbReference type="Pfam" id="PF25975"/>
    </source>
</evidence>
<organism evidence="8 9">
    <name type="scientific">Pseudomarimonas arenosa</name>
    <dbReference type="NCBI Taxonomy" id="2774145"/>
    <lineage>
        <taxon>Bacteria</taxon>
        <taxon>Pseudomonadati</taxon>
        <taxon>Pseudomonadota</taxon>
        <taxon>Gammaproteobacteria</taxon>
        <taxon>Lysobacterales</taxon>
        <taxon>Lysobacteraceae</taxon>
        <taxon>Pseudomarimonas</taxon>
    </lineage>
</organism>
<dbReference type="GO" id="GO:0016020">
    <property type="term" value="C:membrane"/>
    <property type="evidence" value="ECO:0007669"/>
    <property type="project" value="InterPro"/>
</dbReference>
<dbReference type="Pfam" id="PF19335">
    <property type="entry name" value="HMBD"/>
    <property type="match status" value="1"/>
</dbReference>
<dbReference type="Proteomes" id="UP000613768">
    <property type="component" value="Unassembled WGS sequence"/>
</dbReference>
<dbReference type="InterPro" id="IPR006143">
    <property type="entry name" value="RND_pump_MFP"/>
</dbReference>
<feature type="domain" description="Heavy metal binding" evidence="3">
    <location>
        <begin position="66"/>
        <end position="90"/>
    </location>
</feature>
<dbReference type="Gene3D" id="2.40.30.170">
    <property type="match status" value="1"/>
</dbReference>
<dbReference type="Gene3D" id="2.40.420.20">
    <property type="match status" value="1"/>
</dbReference>
<comment type="caution">
    <text evidence="8">The sequence shown here is derived from an EMBL/GenBank/DDBJ whole genome shotgun (WGS) entry which is preliminary data.</text>
</comment>
<evidence type="ECO:0000259" key="4">
    <source>
        <dbReference type="Pfam" id="PF25869"/>
    </source>
</evidence>
<keyword evidence="2" id="KW-0813">Transport</keyword>
<dbReference type="Pfam" id="PF25869">
    <property type="entry name" value="3HB_CusB"/>
    <property type="match status" value="1"/>
</dbReference>
<dbReference type="SUPFAM" id="SSF111369">
    <property type="entry name" value="HlyD-like secretion proteins"/>
    <property type="match status" value="1"/>
</dbReference>
<comment type="similarity">
    <text evidence="1">Belongs to the membrane fusion protein (MFP) (TC 8.A.1) family.</text>
</comment>
<dbReference type="Pfam" id="PF25954">
    <property type="entry name" value="Beta-barrel_RND_2"/>
    <property type="match status" value="1"/>
</dbReference>
<sequence length="429" mass="46293">MNIPFARRLAALLALALIGLASYSPSRSYGLERSDHALEAPAADIHAEDHHSASTLALPAKPNSLYVCPMHPQIRSNAPGGCPICGMQLVRRATDASGGEAPVIQVDGDLRQALGIRSAPVQRHSLSPRVSAPAEVMLDQDRIRHVHARVSGWVEVLHIHALGESVQPGQVLMELYAPDLVAAQEDYLIALRTGGTGSRAQRAAATRLRVLGVDEAFIDALAERGSSALRVPVRAQTGGVVTMLEVRHGMYVTPSTTMLEIASLDSVWVRVDVLPEELERLGVGKIYAALRAVGVTDRVWRGEVSYIYPSLDTTARTVQLRVTVPNRRGLLRVGQLMQASLRGENREPRLAVPSEAVIRTADGERVMLDLGDGRFRPQPVQAGLRAEGYTEILQGLDEGQQVVISAQFLLDSESALRAGQQRLGGGHAH</sequence>
<keyword evidence="9" id="KW-1185">Reference proteome</keyword>
<dbReference type="Gene3D" id="6.10.140.730">
    <property type="match status" value="1"/>
</dbReference>
<dbReference type="GO" id="GO:0015679">
    <property type="term" value="P:plasma membrane copper ion transport"/>
    <property type="evidence" value="ECO:0007669"/>
    <property type="project" value="TreeGrafter"/>
</dbReference>
<dbReference type="InterPro" id="IPR058791">
    <property type="entry name" value="3HB_CusB"/>
</dbReference>
<dbReference type="PANTHER" id="PTHR30097">
    <property type="entry name" value="CATION EFFLUX SYSTEM PROTEIN CUSB"/>
    <property type="match status" value="1"/>
</dbReference>
<dbReference type="InterPro" id="IPR058790">
    <property type="entry name" value="BSH_CusB"/>
</dbReference>
<reference evidence="8 9" key="1">
    <citation type="submission" date="2020-09" db="EMBL/GenBank/DDBJ databases">
        <title>Pseudoxanthomonas sp. CAU 1598 isolated from sand of Yaerae Beach.</title>
        <authorList>
            <person name="Kim W."/>
        </authorList>
    </citation>
    <scope>NUCLEOTIDE SEQUENCE [LARGE SCALE GENOMIC DNA]</scope>
    <source>
        <strain evidence="8 9">CAU 1598</strain>
    </source>
</reference>
<dbReference type="GO" id="GO:0060003">
    <property type="term" value="P:copper ion export"/>
    <property type="evidence" value="ECO:0007669"/>
    <property type="project" value="TreeGrafter"/>
</dbReference>
<name>A0AAW3ZEW0_9GAMM</name>
<evidence type="ECO:0000313" key="8">
    <source>
        <dbReference type="EMBL" id="MBD8524641.1"/>
    </source>
</evidence>
<evidence type="ECO:0000313" key="9">
    <source>
        <dbReference type="Proteomes" id="UP000613768"/>
    </source>
</evidence>
<evidence type="ECO:0000259" key="5">
    <source>
        <dbReference type="Pfam" id="PF25919"/>
    </source>
</evidence>